<evidence type="ECO:0000313" key="1">
    <source>
        <dbReference type="EMBL" id="SEQ48057.1"/>
    </source>
</evidence>
<gene>
    <name evidence="1" type="ORF">SAMN05216548_1054</name>
</gene>
<dbReference type="EMBL" id="FOFG01000005">
    <property type="protein sequence ID" value="SEQ48057.1"/>
    <property type="molecule type" value="Genomic_DNA"/>
</dbReference>
<reference evidence="1 2" key="1">
    <citation type="submission" date="2016-10" db="EMBL/GenBank/DDBJ databases">
        <authorList>
            <person name="de Groot N.N."/>
        </authorList>
    </citation>
    <scope>NUCLEOTIDE SEQUENCE [LARGE SCALE GENOMIC DNA]</scope>
    <source>
        <strain evidence="1 2">A52C2</strain>
    </source>
</reference>
<dbReference type="STRING" id="1855383.SAMN05216548_1054"/>
<dbReference type="SUPFAM" id="SSF51126">
    <property type="entry name" value="Pectin lyase-like"/>
    <property type="match status" value="1"/>
</dbReference>
<dbReference type="OrthoDB" id="8225519at2"/>
<dbReference type="RefSeq" id="WP_092496159.1">
    <property type="nucleotide sequence ID" value="NZ_FOFG01000005.1"/>
</dbReference>
<proteinExistence type="predicted"/>
<name>A0A1H9GDA2_9HYPH</name>
<dbReference type="InterPro" id="IPR011050">
    <property type="entry name" value="Pectin_lyase_fold/virulence"/>
</dbReference>
<sequence>MKYIQPYGVDDEDASYVDGDLAAGVSGSIPRASSYEMMLRELANLVTAAGLTPDADVFTQVTDAVIALHRITETTTLYVSGDYDPVQDCLLALSDKIIPSDVTVEIVLDAGDHTINVSTGPVVLNHPYGSQISIRGQALANAFPTYATVNDATAANVEASLRAIFTTRIVVTGAVKAGFYMTGGGFGTIKDLLFVGDKTAGQVGFLIGDWQNQIGTGYTRIEQCWFHHFGNTGLRINYASAVQAYRVGATHNTQCGFLAANMSAIQVLDTWISMYNGYQGLSITDNSFAELFSGAGDFRNNGYDGISANNNSNFQSGGATALRCKANGTYGITASQGGFALVYTYDGGTNTSGDLLAQIGATMDVSGSVTTPTCSPTVNTIGNQNSYIYSH</sequence>
<evidence type="ECO:0008006" key="3">
    <source>
        <dbReference type="Google" id="ProtNLM"/>
    </source>
</evidence>
<keyword evidence="2" id="KW-1185">Reference proteome</keyword>
<organism evidence="1 2">
    <name type="scientific">Faunimonas pinastri</name>
    <dbReference type="NCBI Taxonomy" id="1855383"/>
    <lineage>
        <taxon>Bacteria</taxon>
        <taxon>Pseudomonadati</taxon>
        <taxon>Pseudomonadota</taxon>
        <taxon>Alphaproteobacteria</taxon>
        <taxon>Hyphomicrobiales</taxon>
        <taxon>Afifellaceae</taxon>
        <taxon>Faunimonas</taxon>
    </lineage>
</organism>
<dbReference type="Proteomes" id="UP000199647">
    <property type="component" value="Unassembled WGS sequence"/>
</dbReference>
<accession>A0A1H9GDA2</accession>
<dbReference type="AlphaFoldDB" id="A0A1H9GDA2"/>
<evidence type="ECO:0000313" key="2">
    <source>
        <dbReference type="Proteomes" id="UP000199647"/>
    </source>
</evidence>
<protein>
    <recommendedName>
        <fullName evidence="3">Pectate lyase</fullName>
    </recommendedName>
</protein>